<dbReference type="PROSITE" id="PS51257">
    <property type="entry name" value="PROKAR_LIPOPROTEIN"/>
    <property type="match status" value="1"/>
</dbReference>
<protein>
    <submittedName>
        <fullName evidence="2">Uncharacterized protein</fullName>
    </submittedName>
</protein>
<accession>A0A238XEN8</accession>
<sequence>MSLRRRRLLQLAGGATVSGMAGCSGTDDDETGSEEPTHTDDDDEIDPPVGTPIPERPIERRVGSNHVSPKYRFDTDTDVLNEGAAVLEELGVSVISCWLHEPDIYYNLSTDWEPVRSLREAAEHPYYDELFRRDFDTYVLTANSHQGSTRQSGGYFIYGISEEDAAAEEDEFFDVTAHLLETYDGTGSEFIFMNWELDNIIAGTGGARSWDPTVVEDTITWLNARQRGIINARESIESDVAVLGACEIVDVFPALDDGEEWAINTVVPELDVDLIGFSSHGQIDHEAGHVLRDRDAVRERVFETLDYIEAYAPDPNPYLRSVMGDDVRPVILSEFGQPEVRDDYLDVMQAFRVVPPALEWGCPLLLYWTLFDNEVVIDGRIDTYASESELEDAFGDRPDREDVIGWYLIDPTGEPGTRWYLFEELLSNPEEFELSFASIMEQYVSFIGGADMIHVTLEFDTVISESEVNPDIPEEDARDLAVALSDLTVHTGDSERSYGLDDDEQLVIEYGAHNPEVDATDTTFRWFGTEEAATSMYLVTEEPTDGPLELEMTSWAVKESIEVEVTIDGEPIDTVVVDEERETFSVSW</sequence>
<reference evidence="2 3" key="1">
    <citation type="submission" date="2017-06" db="EMBL/GenBank/DDBJ databases">
        <authorList>
            <person name="Kim H.J."/>
            <person name="Triplett B.A."/>
        </authorList>
    </citation>
    <scope>NUCLEOTIDE SEQUENCE [LARGE SCALE GENOMIC DNA]</scope>
    <source>
        <strain evidence="2 3">DSM 8800</strain>
    </source>
</reference>
<dbReference type="OrthoDB" id="274720at2157"/>
<evidence type="ECO:0000313" key="2">
    <source>
        <dbReference type="EMBL" id="SNR56794.1"/>
    </source>
</evidence>
<dbReference type="EMBL" id="FZNQ01000016">
    <property type="protein sequence ID" value="SNR56794.1"/>
    <property type="molecule type" value="Genomic_DNA"/>
</dbReference>
<evidence type="ECO:0000256" key="1">
    <source>
        <dbReference type="SAM" id="MobiDB-lite"/>
    </source>
</evidence>
<dbReference type="AlphaFoldDB" id="A0A238XEN8"/>
<organism evidence="2 3">
    <name type="scientific">Halorubrum vacuolatum</name>
    <name type="common">Natronobacterium vacuolatum</name>
    <dbReference type="NCBI Taxonomy" id="63740"/>
    <lineage>
        <taxon>Archaea</taxon>
        <taxon>Methanobacteriati</taxon>
        <taxon>Methanobacteriota</taxon>
        <taxon>Stenosarchaea group</taxon>
        <taxon>Halobacteria</taxon>
        <taxon>Halobacteriales</taxon>
        <taxon>Haloferacaceae</taxon>
        <taxon>Halorubrum</taxon>
    </lineage>
</organism>
<proteinExistence type="predicted"/>
<evidence type="ECO:0000313" key="3">
    <source>
        <dbReference type="Proteomes" id="UP000198397"/>
    </source>
</evidence>
<dbReference type="RefSeq" id="WP_179213661.1">
    <property type="nucleotide sequence ID" value="NZ_FZNQ01000016.1"/>
</dbReference>
<dbReference type="Proteomes" id="UP000198397">
    <property type="component" value="Unassembled WGS sequence"/>
</dbReference>
<keyword evidence="3" id="KW-1185">Reference proteome</keyword>
<gene>
    <name evidence="2" type="ORF">SAMN06264855_11623</name>
</gene>
<name>A0A238XEN8_HALVU</name>
<feature type="region of interest" description="Disordered" evidence="1">
    <location>
        <begin position="17"/>
        <end position="57"/>
    </location>
</feature>